<keyword evidence="2" id="KW-1185">Reference proteome</keyword>
<dbReference type="RefSeq" id="WP_183443398.1">
    <property type="nucleotide sequence ID" value="NZ_JACHXD010000019.1"/>
</dbReference>
<sequence length="102" mass="11347">MNDYILFMHNDVVDYAVADDANRWEQYILTLESSGQFDGGSAIGPGVLCKQHGRDQPAPTDIRGYIRVRADDVDQARQYLIGNPTYEAGGTVEIRELPRTSA</sequence>
<dbReference type="EMBL" id="JACHXD010000019">
    <property type="protein sequence ID" value="MBB3121708.1"/>
    <property type="molecule type" value="Genomic_DNA"/>
</dbReference>
<accession>A0A7W5BEL2</accession>
<evidence type="ECO:0008006" key="3">
    <source>
        <dbReference type="Google" id="ProtNLM"/>
    </source>
</evidence>
<gene>
    <name evidence="1" type="ORF">FHS03_004800</name>
</gene>
<dbReference type="Proteomes" id="UP000541535">
    <property type="component" value="Unassembled WGS sequence"/>
</dbReference>
<organism evidence="1 2">
    <name type="scientific">Pseudoduganella violacea</name>
    <dbReference type="NCBI Taxonomy" id="1715466"/>
    <lineage>
        <taxon>Bacteria</taxon>
        <taxon>Pseudomonadati</taxon>
        <taxon>Pseudomonadota</taxon>
        <taxon>Betaproteobacteria</taxon>
        <taxon>Burkholderiales</taxon>
        <taxon>Oxalobacteraceae</taxon>
        <taxon>Telluria group</taxon>
        <taxon>Pseudoduganella</taxon>
    </lineage>
</organism>
<reference evidence="1 2" key="1">
    <citation type="submission" date="2020-08" db="EMBL/GenBank/DDBJ databases">
        <title>Genomic Encyclopedia of Type Strains, Phase III (KMG-III): the genomes of soil and plant-associated and newly described type strains.</title>
        <authorList>
            <person name="Whitman W."/>
        </authorList>
    </citation>
    <scope>NUCLEOTIDE SEQUENCE [LARGE SCALE GENOMIC DNA]</scope>
    <source>
        <strain evidence="1 2">CECT 8897</strain>
    </source>
</reference>
<comment type="caution">
    <text evidence="1">The sequence shown here is derived from an EMBL/GenBank/DDBJ whole genome shotgun (WGS) entry which is preliminary data.</text>
</comment>
<proteinExistence type="predicted"/>
<evidence type="ECO:0000313" key="1">
    <source>
        <dbReference type="EMBL" id="MBB3121708.1"/>
    </source>
</evidence>
<dbReference type="AlphaFoldDB" id="A0A7W5BEL2"/>
<evidence type="ECO:0000313" key="2">
    <source>
        <dbReference type="Proteomes" id="UP000541535"/>
    </source>
</evidence>
<name>A0A7W5BEL2_9BURK</name>
<protein>
    <recommendedName>
        <fullName evidence="3">YCII-related domain-containing protein</fullName>
    </recommendedName>
</protein>